<dbReference type="InterPro" id="IPR035906">
    <property type="entry name" value="MetI-like_sf"/>
</dbReference>
<feature type="transmembrane region" description="Helical" evidence="7">
    <location>
        <begin position="241"/>
        <end position="265"/>
    </location>
</feature>
<dbReference type="GO" id="GO:0005886">
    <property type="term" value="C:plasma membrane"/>
    <property type="evidence" value="ECO:0007669"/>
    <property type="project" value="UniProtKB-SubCell"/>
</dbReference>
<dbReference type="EMBL" id="LYPC01000027">
    <property type="protein sequence ID" value="OCT12170.1"/>
    <property type="molecule type" value="Genomic_DNA"/>
</dbReference>
<feature type="transmembrane region" description="Helical" evidence="7">
    <location>
        <begin position="183"/>
        <end position="206"/>
    </location>
</feature>
<organism evidence="9 10">
    <name type="scientific">Paenibacillus pectinilyticus</name>
    <dbReference type="NCBI Taxonomy" id="512399"/>
    <lineage>
        <taxon>Bacteria</taxon>
        <taxon>Bacillati</taxon>
        <taxon>Bacillota</taxon>
        <taxon>Bacilli</taxon>
        <taxon>Bacillales</taxon>
        <taxon>Paenibacillaceae</taxon>
        <taxon>Paenibacillus</taxon>
    </lineage>
</organism>
<feature type="transmembrane region" description="Helical" evidence="7">
    <location>
        <begin position="296"/>
        <end position="317"/>
    </location>
</feature>
<name>A0A1C0ZVP5_9BACL</name>
<keyword evidence="6 7" id="KW-0472">Membrane</keyword>
<dbReference type="Pfam" id="PF00528">
    <property type="entry name" value="BPD_transp_1"/>
    <property type="match status" value="1"/>
</dbReference>
<protein>
    <submittedName>
        <fullName evidence="9">Sugar ABC transporter permease</fullName>
    </submittedName>
</protein>
<evidence type="ECO:0000256" key="2">
    <source>
        <dbReference type="ARBA" id="ARBA00022448"/>
    </source>
</evidence>
<dbReference type="Proteomes" id="UP000093309">
    <property type="component" value="Unassembled WGS sequence"/>
</dbReference>
<dbReference type="InterPro" id="IPR000515">
    <property type="entry name" value="MetI-like"/>
</dbReference>
<evidence type="ECO:0000313" key="9">
    <source>
        <dbReference type="EMBL" id="OCT12170.1"/>
    </source>
</evidence>
<dbReference type="RefSeq" id="WP_065856209.1">
    <property type="nucleotide sequence ID" value="NZ_LYPC01000027.1"/>
</dbReference>
<feature type="transmembrane region" description="Helical" evidence="7">
    <location>
        <begin position="142"/>
        <end position="163"/>
    </location>
</feature>
<keyword evidence="10" id="KW-1185">Reference proteome</keyword>
<dbReference type="STRING" id="512399.A8709_30460"/>
<evidence type="ECO:0000256" key="1">
    <source>
        <dbReference type="ARBA" id="ARBA00004651"/>
    </source>
</evidence>
<evidence type="ECO:0000256" key="3">
    <source>
        <dbReference type="ARBA" id="ARBA00022475"/>
    </source>
</evidence>
<comment type="similarity">
    <text evidence="7">Belongs to the binding-protein-dependent transport system permease family.</text>
</comment>
<keyword evidence="5 7" id="KW-1133">Transmembrane helix</keyword>
<evidence type="ECO:0000256" key="7">
    <source>
        <dbReference type="RuleBase" id="RU363032"/>
    </source>
</evidence>
<dbReference type="GO" id="GO:0055085">
    <property type="term" value="P:transmembrane transport"/>
    <property type="evidence" value="ECO:0007669"/>
    <property type="project" value="InterPro"/>
</dbReference>
<dbReference type="Gene3D" id="1.10.3720.10">
    <property type="entry name" value="MetI-like"/>
    <property type="match status" value="1"/>
</dbReference>
<evidence type="ECO:0000313" key="10">
    <source>
        <dbReference type="Proteomes" id="UP000093309"/>
    </source>
</evidence>
<dbReference type="PANTHER" id="PTHR30193:SF44">
    <property type="entry name" value="LACTOSE TRANSPORT SYSTEM PERMEASE PROTEIN LACF"/>
    <property type="match status" value="1"/>
</dbReference>
<comment type="subcellular location">
    <subcellularLocation>
        <location evidence="1 7">Cell membrane</location>
        <topology evidence="1 7">Multi-pass membrane protein</topology>
    </subcellularLocation>
</comment>
<dbReference type="PANTHER" id="PTHR30193">
    <property type="entry name" value="ABC TRANSPORTER PERMEASE PROTEIN"/>
    <property type="match status" value="1"/>
</dbReference>
<dbReference type="OrthoDB" id="9785836at2"/>
<accession>A0A1C0ZVP5</accession>
<feature type="transmembrane region" description="Helical" evidence="7">
    <location>
        <begin position="100"/>
        <end position="121"/>
    </location>
</feature>
<keyword evidence="4 7" id="KW-0812">Transmembrane</keyword>
<proteinExistence type="inferred from homology"/>
<keyword evidence="3" id="KW-1003">Cell membrane</keyword>
<dbReference type="InterPro" id="IPR051393">
    <property type="entry name" value="ABC_transporter_permease"/>
</dbReference>
<evidence type="ECO:0000259" key="8">
    <source>
        <dbReference type="PROSITE" id="PS50928"/>
    </source>
</evidence>
<dbReference type="AlphaFoldDB" id="A0A1C0ZVP5"/>
<dbReference type="SUPFAM" id="SSF161098">
    <property type="entry name" value="MetI-like"/>
    <property type="match status" value="1"/>
</dbReference>
<dbReference type="CDD" id="cd06261">
    <property type="entry name" value="TM_PBP2"/>
    <property type="match status" value="1"/>
</dbReference>
<comment type="caution">
    <text evidence="9">The sequence shown here is derived from an EMBL/GenBank/DDBJ whole genome shotgun (WGS) entry which is preliminary data.</text>
</comment>
<dbReference type="PROSITE" id="PS50928">
    <property type="entry name" value="ABC_TM1"/>
    <property type="match status" value="1"/>
</dbReference>
<evidence type="ECO:0000256" key="6">
    <source>
        <dbReference type="ARBA" id="ARBA00023136"/>
    </source>
</evidence>
<gene>
    <name evidence="9" type="ORF">A8709_30460</name>
</gene>
<reference evidence="10" key="1">
    <citation type="submission" date="2016-05" db="EMBL/GenBank/DDBJ databases">
        <title>Paenibacillus oryzae. sp. nov., isolated from the rice root.</title>
        <authorList>
            <person name="Zhang J."/>
            <person name="Zhang X."/>
        </authorList>
    </citation>
    <scope>NUCLEOTIDE SEQUENCE [LARGE SCALE GENOMIC DNA]</scope>
    <source>
        <strain evidence="10">KCTC13222</strain>
    </source>
</reference>
<keyword evidence="2 7" id="KW-0813">Transport</keyword>
<feature type="domain" description="ABC transmembrane type-1" evidence="8">
    <location>
        <begin position="96"/>
        <end position="313"/>
    </location>
</feature>
<evidence type="ECO:0000256" key="5">
    <source>
        <dbReference type="ARBA" id="ARBA00022989"/>
    </source>
</evidence>
<feature type="transmembrane region" description="Helical" evidence="7">
    <location>
        <begin position="36"/>
        <end position="56"/>
    </location>
</feature>
<evidence type="ECO:0000256" key="4">
    <source>
        <dbReference type="ARBA" id="ARBA00022692"/>
    </source>
</evidence>
<sequence>MSNTIISTKTTMKASEAKKQRGVIGAFIHELKVNKFMYFLALPGIIWFLVFAYLPMGGIVVAFQDFKAVKGITGSKFVGLKNFQFFFNSSDWIKIVSNTVFLNVLFITFGTIAAVAIAIMVTEIGGKAFKKISQSVMIFPHFLSWTVVAMFMTAFVATDGGFLNQFIGMFGIGPIQYLSSPHYWPAILVMLKIWHGAGFGSIVYMATISGINPEIYESAAMDGASRLQKIRYITLPLLKPTVILLTILAVGGIFNGDFGMIYAIIGRNPLLYPSTDVIDTYVFRALMDLGDMGMSAAVGFLQSIIGFILVITVNYVAKKTSPDSAIF</sequence>